<organism evidence="2 3">
    <name type="scientific">Suhomyces tanzawaensis NRRL Y-17324</name>
    <dbReference type="NCBI Taxonomy" id="984487"/>
    <lineage>
        <taxon>Eukaryota</taxon>
        <taxon>Fungi</taxon>
        <taxon>Dikarya</taxon>
        <taxon>Ascomycota</taxon>
        <taxon>Saccharomycotina</taxon>
        <taxon>Pichiomycetes</taxon>
        <taxon>Debaryomycetaceae</taxon>
        <taxon>Suhomyces</taxon>
    </lineage>
</organism>
<dbReference type="RefSeq" id="XP_020067056.1">
    <property type="nucleotide sequence ID" value="XM_020207178.1"/>
</dbReference>
<dbReference type="Proteomes" id="UP000094285">
    <property type="component" value="Unassembled WGS sequence"/>
</dbReference>
<proteinExistence type="predicted"/>
<dbReference type="OrthoDB" id="4096316at2759"/>
<name>A0A1E4SR05_9ASCO</name>
<evidence type="ECO:0000313" key="3">
    <source>
        <dbReference type="Proteomes" id="UP000094285"/>
    </source>
</evidence>
<feature type="domain" description="Transcription regulator Rua1 C-terminal" evidence="1">
    <location>
        <begin position="280"/>
        <end position="406"/>
    </location>
</feature>
<dbReference type="Pfam" id="PF14616">
    <property type="entry name" value="Rua1_C"/>
    <property type="match status" value="1"/>
</dbReference>
<reference evidence="3" key="1">
    <citation type="submission" date="2016-05" db="EMBL/GenBank/DDBJ databases">
        <title>Comparative genomics of biotechnologically important yeasts.</title>
        <authorList>
            <consortium name="DOE Joint Genome Institute"/>
            <person name="Riley R."/>
            <person name="Haridas S."/>
            <person name="Wolfe K.H."/>
            <person name="Lopes M.R."/>
            <person name="Hittinger C.T."/>
            <person name="Goker M."/>
            <person name="Salamov A."/>
            <person name="Wisecaver J."/>
            <person name="Long T.M."/>
            <person name="Aerts A.L."/>
            <person name="Barry K."/>
            <person name="Choi C."/>
            <person name="Clum A."/>
            <person name="Coughlan A.Y."/>
            <person name="Deshpande S."/>
            <person name="Douglass A.P."/>
            <person name="Hanson S.J."/>
            <person name="Klenk H.-P."/>
            <person name="Labutti K."/>
            <person name="Lapidus A."/>
            <person name="Lindquist E."/>
            <person name="Lipzen A."/>
            <person name="Meier-Kolthoff J.P."/>
            <person name="Ohm R.A."/>
            <person name="Otillar R.P."/>
            <person name="Pangilinan J."/>
            <person name="Peng Y."/>
            <person name="Rokas A."/>
            <person name="Rosa C.A."/>
            <person name="Scheuner C."/>
            <person name="Sibirny A.A."/>
            <person name="Slot J.C."/>
            <person name="Stielow J.B."/>
            <person name="Sun H."/>
            <person name="Kurtzman C.P."/>
            <person name="Blackwell M."/>
            <person name="Grigoriev I.V."/>
            <person name="Jeffries T.W."/>
        </authorList>
    </citation>
    <scope>NUCLEOTIDE SEQUENCE [LARGE SCALE GENOMIC DNA]</scope>
    <source>
        <strain evidence="3">NRRL Y-17324</strain>
    </source>
</reference>
<accession>A0A1E4SR05</accession>
<keyword evidence="3" id="KW-1185">Reference proteome</keyword>
<gene>
    <name evidence="2" type="ORF">CANTADRAFT_24665</name>
</gene>
<protein>
    <recommendedName>
        <fullName evidence="1">Transcription regulator Rua1 C-terminal domain-containing protein</fullName>
    </recommendedName>
</protein>
<dbReference type="InterPro" id="IPR028012">
    <property type="entry name" value="Rua1_C"/>
</dbReference>
<dbReference type="GeneID" id="30981315"/>
<dbReference type="EMBL" id="KV453909">
    <property type="protein sequence ID" value="ODV81934.1"/>
    <property type="molecule type" value="Genomic_DNA"/>
</dbReference>
<evidence type="ECO:0000313" key="2">
    <source>
        <dbReference type="EMBL" id="ODV81934.1"/>
    </source>
</evidence>
<sequence>MPAKELYQIELADIQNFDERFFESAFSGDICNNFYNNYTTNEVEKAQITPENSFDATASLTLSAYDLEQCFRYSSDGLAGSTEQSNSIDVSLLSNSDTQLIPDPLSFDSSQMTEFAELLCPVLLPALENPLPAPPACVLNQETKACPQATSSATTKKSPKNLQQPVILLAQDRFKVNEKALLQITVLFDNTMVTCLKCSIDYHGYCGSINSVTRQSAFLINKYRGDFEVNPRNFGGEPNIEGRLSLSSCVHQRVKYDREIDELHGSITNIVYKTSTVFSIDAPYEPQYYRFETNSEGKLVNESKCGLCPYCEDVKFLPFKNSSYLSHLTLEHGIFSNNYLTPDGIHFGRYRVTKRERKGSSSQREFKVREVDAMLCPKCFSVIEVGCWTMKHNKLLSYFRHFKNCHGEDTTKTKNADQLPQIRPRGRRLTVVS</sequence>
<evidence type="ECO:0000259" key="1">
    <source>
        <dbReference type="Pfam" id="PF14616"/>
    </source>
</evidence>
<dbReference type="AlphaFoldDB" id="A0A1E4SR05"/>